<protein>
    <submittedName>
        <fullName evidence="1">Uncharacterized protein</fullName>
    </submittedName>
</protein>
<dbReference type="Proteomes" id="UP000295805">
    <property type="component" value="Unassembled WGS sequence"/>
</dbReference>
<comment type="caution">
    <text evidence="1">The sequence shown here is derived from an EMBL/GenBank/DDBJ whole genome shotgun (WGS) entry which is preliminary data.</text>
</comment>
<evidence type="ECO:0000313" key="2">
    <source>
        <dbReference type="Proteomes" id="UP000295805"/>
    </source>
</evidence>
<reference evidence="1 2" key="1">
    <citation type="submission" date="2019-03" db="EMBL/GenBank/DDBJ databases">
        <title>Root nodule microbial communities of legume samples collected from USA, Mexico and Botswana.</title>
        <authorList>
            <person name="Hirsch A."/>
        </authorList>
    </citation>
    <scope>NUCLEOTIDE SEQUENCE [LARGE SCALE GENOMIC DNA]</scope>
    <source>
        <strain evidence="1 2">55</strain>
    </source>
</reference>
<organism evidence="1 2">
    <name type="scientific">Dietzia cinnamea</name>
    <dbReference type="NCBI Taxonomy" id="321318"/>
    <lineage>
        <taxon>Bacteria</taxon>
        <taxon>Bacillati</taxon>
        <taxon>Actinomycetota</taxon>
        <taxon>Actinomycetes</taxon>
        <taxon>Mycobacteriales</taxon>
        <taxon>Dietziaceae</taxon>
        <taxon>Dietzia</taxon>
    </lineage>
</organism>
<gene>
    <name evidence="1" type="ORF">EDD19_13532</name>
</gene>
<dbReference type="AlphaFoldDB" id="A0A4R3ZNX2"/>
<name>A0A4R3ZNX2_9ACTN</name>
<proteinExistence type="predicted"/>
<evidence type="ECO:0000313" key="1">
    <source>
        <dbReference type="EMBL" id="TCW19953.1"/>
    </source>
</evidence>
<accession>A0A4R3ZNX2</accession>
<sequence>MGDSGTRFGGDTIVADTITVMSGSLGDFEFSAPGGVQLAFIRLTRDDWNPAPSVSARSGVVVVG</sequence>
<dbReference type="EMBL" id="SMCX01000035">
    <property type="protein sequence ID" value="TCW19953.1"/>
    <property type="molecule type" value="Genomic_DNA"/>
</dbReference>